<dbReference type="Proteomes" id="UP001187192">
    <property type="component" value="Unassembled WGS sequence"/>
</dbReference>
<dbReference type="EMBL" id="BTGU01000007">
    <property type="protein sequence ID" value="GMN37884.1"/>
    <property type="molecule type" value="Genomic_DNA"/>
</dbReference>
<evidence type="ECO:0000313" key="2">
    <source>
        <dbReference type="EMBL" id="GMN37884.1"/>
    </source>
</evidence>
<evidence type="ECO:0000256" key="1">
    <source>
        <dbReference type="SAM" id="MobiDB-lite"/>
    </source>
</evidence>
<feature type="compositionally biased region" description="Basic and acidic residues" evidence="1">
    <location>
        <begin position="58"/>
        <end position="73"/>
    </location>
</feature>
<evidence type="ECO:0000313" key="3">
    <source>
        <dbReference type="Proteomes" id="UP001187192"/>
    </source>
</evidence>
<name>A0AA88DGB3_FICCA</name>
<gene>
    <name evidence="2" type="ORF">TIFTF001_007195</name>
</gene>
<accession>A0AA88DGB3</accession>
<proteinExistence type="predicted"/>
<sequence length="73" mass="8698">MTPGRNRRVTREKSSRSLLPQSLNLLEITTVLAFSGRTLTSYNRGRRCRHRHSAFQINEERERNQMREKGKRK</sequence>
<dbReference type="AlphaFoldDB" id="A0AA88DGB3"/>
<reference evidence="2" key="1">
    <citation type="submission" date="2023-07" db="EMBL/GenBank/DDBJ databases">
        <title>draft genome sequence of fig (Ficus carica).</title>
        <authorList>
            <person name="Takahashi T."/>
            <person name="Nishimura K."/>
        </authorList>
    </citation>
    <scope>NUCLEOTIDE SEQUENCE</scope>
</reference>
<comment type="caution">
    <text evidence="2">The sequence shown here is derived from an EMBL/GenBank/DDBJ whole genome shotgun (WGS) entry which is preliminary data.</text>
</comment>
<keyword evidence="3" id="KW-1185">Reference proteome</keyword>
<organism evidence="2 3">
    <name type="scientific">Ficus carica</name>
    <name type="common">Common fig</name>
    <dbReference type="NCBI Taxonomy" id="3494"/>
    <lineage>
        <taxon>Eukaryota</taxon>
        <taxon>Viridiplantae</taxon>
        <taxon>Streptophyta</taxon>
        <taxon>Embryophyta</taxon>
        <taxon>Tracheophyta</taxon>
        <taxon>Spermatophyta</taxon>
        <taxon>Magnoliopsida</taxon>
        <taxon>eudicotyledons</taxon>
        <taxon>Gunneridae</taxon>
        <taxon>Pentapetalae</taxon>
        <taxon>rosids</taxon>
        <taxon>fabids</taxon>
        <taxon>Rosales</taxon>
        <taxon>Moraceae</taxon>
        <taxon>Ficeae</taxon>
        <taxon>Ficus</taxon>
    </lineage>
</organism>
<protein>
    <submittedName>
        <fullName evidence="2">Uncharacterized protein</fullName>
    </submittedName>
</protein>
<feature type="region of interest" description="Disordered" evidence="1">
    <location>
        <begin position="53"/>
        <end position="73"/>
    </location>
</feature>